<organism evidence="2 3">
    <name type="scientific">Trichomonas vaginalis (strain ATCC PRA-98 / G3)</name>
    <dbReference type="NCBI Taxonomy" id="412133"/>
    <lineage>
        <taxon>Eukaryota</taxon>
        <taxon>Metamonada</taxon>
        <taxon>Parabasalia</taxon>
        <taxon>Trichomonadida</taxon>
        <taxon>Trichomonadidae</taxon>
        <taxon>Trichomonas</taxon>
    </lineage>
</organism>
<reference evidence="2" key="1">
    <citation type="submission" date="2006-10" db="EMBL/GenBank/DDBJ databases">
        <authorList>
            <person name="Amadeo P."/>
            <person name="Zhao Q."/>
            <person name="Wortman J."/>
            <person name="Fraser-Liggett C."/>
            <person name="Carlton J."/>
        </authorList>
    </citation>
    <scope>NUCLEOTIDE SEQUENCE</scope>
    <source>
        <strain evidence="2">G3</strain>
    </source>
</reference>
<dbReference type="EMBL" id="DS113273">
    <property type="protein sequence ID" value="EAY14249.1"/>
    <property type="molecule type" value="Genomic_DNA"/>
</dbReference>
<dbReference type="VEuPathDB" id="TrichDB:TVAG_486920"/>
<dbReference type="SMR" id="A2DZC0"/>
<dbReference type="Proteomes" id="UP000001542">
    <property type="component" value="Unassembled WGS sequence"/>
</dbReference>
<accession>A2DZC0</accession>
<dbReference type="KEGG" id="tva:4772237"/>
<proteinExistence type="predicted"/>
<feature type="region of interest" description="Disordered" evidence="1">
    <location>
        <begin position="138"/>
        <end position="162"/>
    </location>
</feature>
<evidence type="ECO:0000256" key="1">
    <source>
        <dbReference type="SAM" id="MobiDB-lite"/>
    </source>
</evidence>
<keyword evidence="3" id="KW-1185">Reference proteome</keyword>
<sequence length="500" mass="56733">MDEKLLAMLAEDDSNIDAFNIDSDDIDFDAIPKKSDLEKKKINRKPIKCVIPSDSDSDPFTIDTAPPRTETNTVADSLNSLSSPFGNDDLLFSDDSKKTSNLKPAAKAPEIKPEVKIQDTQPKQIISEKKEILKPQTTISPVNDPKPVDNKQKWQTTTPAPAPVPSKLYNQMSPIEAFEYSLVSYLERASQDATHSFLDEFKFQLNQAASYENIISTFLSDLNGDIKRIVTEESASQPQPDSLTELNNIINEQFAQISKQIPHLETKKENTEPYSVINNQINTTIEDFSAKCTPLLMDLKKEVLQQNSTYFDGTEASKEKVLQQKKLLSDLETYSYQQDVEQEYLAKRVQRLKQQQVAFHEQSLSVFTKDTDDEEKVISGDLESLVDELQHYNNNDNDIIFDGYSDSIDQKIRELINLNSTLIGATERILHLPMQAHPEMTMPMPQPSAQSSFIQSSSFLNDSHMEYRNEVVANVRERLENLRRKAEKSAKNTSFSQNAY</sequence>
<protein>
    <submittedName>
        <fullName evidence="2">Uncharacterized protein</fullName>
    </submittedName>
</protein>
<evidence type="ECO:0000313" key="2">
    <source>
        <dbReference type="EMBL" id="EAY14249.1"/>
    </source>
</evidence>
<reference evidence="2" key="2">
    <citation type="journal article" date="2007" name="Science">
        <title>Draft genome sequence of the sexually transmitted pathogen Trichomonas vaginalis.</title>
        <authorList>
            <person name="Carlton J.M."/>
            <person name="Hirt R.P."/>
            <person name="Silva J.C."/>
            <person name="Delcher A.L."/>
            <person name="Schatz M."/>
            <person name="Zhao Q."/>
            <person name="Wortman J.R."/>
            <person name="Bidwell S.L."/>
            <person name="Alsmark U.C.M."/>
            <person name="Besteiro S."/>
            <person name="Sicheritz-Ponten T."/>
            <person name="Noel C.J."/>
            <person name="Dacks J.B."/>
            <person name="Foster P.G."/>
            <person name="Simillion C."/>
            <person name="Van de Peer Y."/>
            <person name="Miranda-Saavedra D."/>
            <person name="Barton G.J."/>
            <person name="Westrop G.D."/>
            <person name="Mueller S."/>
            <person name="Dessi D."/>
            <person name="Fiori P.L."/>
            <person name="Ren Q."/>
            <person name="Paulsen I."/>
            <person name="Zhang H."/>
            <person name="Bastida-Corcuera F.D."/>
            <person name="Simoes-Barbosa A."/>
            <person name="Brown M.T."/>
            <person name="Hayes R.D."/>
            <person name="Mukherjee M."/>
            <person name="Okumura C.Y."/>
            <person name="Schneider R."/>
            <person name="Smith A.J."/>
            <person name="Vanacova S."/>
            <person name="Villalvazo M."/>
            <person name="Haas B.J."/>
            <person name="Pertea M."/>
            <person name="Feldblyum T.V."/>
            <person name="Utterback T.R."/>
            <person name="Shu C.L."/>
            <person name="Osoegawa K."/>
            <person name="de Jong P.J."/>
            <person name="Hrdy I."/>
            <person name="Horvathova L."/>
            <person name="Zubacova Z."/>
            <person name="Dolezal P."/>
            <person name="Malik S.B."/>
            <person name="Logsdon J.M. Jr."/>
            <person name="Henze K."/>
            <person name="Gupta A."/>
            <person name="Wang C.C."/>
            <person name="Dunne R.L."/>
            <person name="Upcroft J.A."/>
            <person name="Upcroft P."/>
            <person name="White O."/>
            <person name="Salzberg S.L."/>
            <person name="Tang P."/>
            <person name="Chiu C.-H."/>
            <person name="Lee Y.-S."/>
            <person name="Embley T.M."/>
            <person name="Coombs G.H."/>
            <person name="Mottram J.C."/>
            <person name="Tachezy J."/>
            <person name="Fraser-Liggett C.M."/>
            <person name="Johnson P.J."/>
        </authorList>
    </citation>
    <scope>NUCLEOTIDE SEQUENCE [LARGE SCALE GENOMIC DNA]</scope>
    <source>
        <strain evidence="2">G3</strain>
    </source>
</reference>
<evidence type="ECO:0000313" key="3">
    <source>
        <dbReference type="Proteomes" id="UP000001542"/>
    </source>
</evidence>
<dbReference type="RefSeq" id="XP_001326472.1">
    <property type="nucleotide sequence ID" value="XM_001326437.1"/>
</dbReference>
<gene>
    <name evidence="2" type="ORF">TVAG_486920</name>
</gene>
<dbReference type="AlphaFoldDB" id="A2DZC0"/>
<dbReference type="InParanoid" id="A2DZC0"/>
<name>A2DZC0_TRIV3</name>
<dbReference type="VEuPathDB" id="TrichDB:TVAGG3_1017270"/>